<dbReference type="EMBL" id="AHOM02000010">
    <property type="protein sequence ID" value="EJZ40464.1"/>
    <property type="molecule type" value="Genomic_DNA"/>
</dbReference>
<evidence type="ECO:0000256" key="2">
    <source>
        <dbReference type="ARBA" id="ARBA00022980"/>
    </source>
</evidence>
<dbReference type="InterPro" id="IPR037229">
    <property type="entry name" value="Ribosomal_bL35_sf"/>
</dbReference>
<name>A0ABP2RAY4_9LEPT</name>
<sequence>MNTRHILTKKGPKRRRRLRGMTLVVDADWKAIVRLMPYGVR</sequence>
<dbReference type="Pfam" id="PF01632">
    <property type="entry name" value="Ribosomal_L35p"/>
    <property type="match status" value="1"/>
</dbReference>
<organism evidence="4 5">
    <name type="scientific">Leptospira licerasiae str. MMD4847</name>
    <dbReference type="NCBI Taxonomy" id="1049971"/>
    <lineage>
        <taxon>Bacteria</taxon>
        <taxon>Pseudomonadati</taxon>
        <taxon>Spirochaetota</taxon>
        <taxon>Spirochaetia</taxon>
        <taxon>Leptospirales</taxon>
        <taxon>Leptospiraceae</taxon>
        <taxon>Leptospira</taxon>
    </lineage>
</organism>
<dbReference type="Gene3D" id="4.10.410.60">
    <property type="match status" value="1"/>
</dbReference>
<comment type="caution">
    <text evidence="4">The sequence shown here is derived from an EMBL/GenBank/DDBJ whole genome shotgun (WGS) entry which is preliminary data.</text>
</comment>
<keyword evidence="3" id="KW-0687">Ribonucleoprotein</keyword>
<dbReference type="Proteomes" id="UP000018720">
    <property type="component" value="Unassembled WGS sequence"/>
</dbReference>
<accession>A0ABP2RAY4</accession>
<keyword evidence="2 4" id="KW-0689">Ribosomal protein</keyword>
<comment type="similarity">
    <text evidence="1">Belongs to the bacterial ribosomal protein bL35 family.</text>
</comment>
<protein>
    <submittedName>
        <fullName evidence="4">50S ribosomal protein L35</fullName>
    </submittedName>
</protein>
<reference evidence="4 5" key="1">
    <citation type="submission" date="2012-08" db="EMBL/GenBank/DDBJ databases">
        <authorList>
            <person name="Harkins D.M."/>
            <person name="Durkin A.S."/>
            <person name="Selengut J.D."/>
            <person name="Sanka R."/>
            <person name="DePew J."/>
            <person name="Purushe J."/>
            <person name="Matthias M.A."/>
            <person name="Vinetz J.M."/>
            <person name="Sutton G.G."/>
            <person name="Nelson W.C."/>
            <person name="Fouts D.E."/>
        </authorList>
    </citation>
    <scope>NUCLEOTIDE SEQUENCE [LARGE SCALE GENOMIC DNA]</scope>
    <source>
        <strain evidence="4 5">MMD4847</strain>
    </source>
</reference>
<evidence type="ECO:0000313" key="5">
    <source>
        <dbReference type="Proteomes" id="UP000018720"/>
    </source>
</evidence>
<proteinExistence type="inferred from homology"/>
<evidence type="ECO:0000313" key="4">
    <source>
        <dbReference type="EMBL" id="EJZ40464.1"/>
    </source>
</evidence>
<keyword evidence="5" id="KW-1185">Reference proteome</keyword>
<evidence type="ECO:0000256" key="1">
    <source>
        <dbReference type="ARBA" id="ARBA00006598"/>
    </source>
</evidence>
<dbReference type="SUPFAM" id="SSF143034">
    <property type="entry name" value="L35p-like"/>
    <property type="match status" value="1"/>
</dbReference>
<dbReference type="InterPro" id="IPR021137">
    <property type="entry name" value="Ribosomal_bL35-like"/>
</dbReference>
<dbReference type="GO" id="GO:0005840">
    <property type="term" value="C:ribosome"/>
    <property type="evidence" value="ECO:0007669"/>
    <property type="project" value="UniProtKB-KW"/>
</dbReference>
<evidence type="ECO:0000256" key="3">
    <source>
        <dbReference type="ARBA" id="ARBA00023274"/>
    </source>
</evidence>
<gene>
    <name evidence="4" type="primary">rpmI</name>
    <name evidence="4" type="ORF">LEP1GSC178_1887</name>
</gene>